<evidence type="ECO:0000313" key="5">
    <source>
        <dbReference type="Proteomes" id="UP000501107"/>
    </source>
</evidence>
<dbReference type="Proteomes" id="UP000501107">
    <property type="component" value="Chromosome"/>
</dbReference>
<feature type="transmembrane region" description="Helical" evidence="1">
    <location>
        <begin position="5"/>
        <end position="22"/>
    </location>
</feature>
<sequence>MFWIYLILIFISGGSGIGFMIQNKYTEAIIAFTICILLFGLLYYYLKRNKRKRKADCGDLDCTDCFDCDCTC</sequence>
<accession>A0A0B5NXT5</accession>
<feature type="transmembrane region" description="Helical" evidence="1">
    <location>
        <begin position="28"/>
        <end position="46"/>
    </location>
</feature>
<protein>
    <submittedName>
        <fullName evidence="2">Membrane protein</fullName>
    </submittedName>
</protein>
<keyword evidence="1" id="KW-0472">Membrane</keyword>
<dbReference type="AlphaFoldDB" id="A0A0B5NXT5"/>
<reference evidence="2 4" key="1">
    <citation type="journal article" date="2015" name="Genome Announc.">
        <title>Complete genome sequences for 35 biothreat assay-relevant bacillus species.</title>
        <authorList>
            <person name="Johnson S.L."/>
            <person name="Daligault H.E."/>
            <person name="Davenport K.W."/>
            <person name="Jaissle J."/>
            <person name="Frey K.G."/>
            <person name="Ladner J.T."/>
            <person name="Broomall S.M."/>
            <person name="Bishop-Lilly K.A."/>
            <person name="Bruce D.C."/>
            <person name="Gibbons H.S."/>
            <person name="Coyne S.R."/>
            <person name="Lo C.C."/>
            <person name="Meincke L."/>
            <person name="Munk A.C."/>
            <person name="Koroleva G.I."/>
            <person name="Rosenzweig C.N."/>
            <person name="Palacios G.F."/>
            <person name="Redden C.L."/>
            <person name="Minogue T.D."/>
            <person name="Chain P.S."/>
        </authorList>
    </citation>
    <scope>NUCLEOTIDE SEQUENCE [LARGE SCALE GENOMIC DNA]</scope>
    <source>
        <strain evidence="2 4">HD1011</strain>
    </source>
</reference>
<keyword evidence="1" id="KW-0812">Transmembrane</keyword>
<proteinExistence type="predicted"/>
<evidence type="ECO:0000313" key="2">
    <source>
        <dbReference type="EMBL" id="AJG76988.1"/>
    </source>
</evidence>
<organism evidence="3 5">
    <name type="scientific">Bacillus thuringiensis</name>
    <dbReference type="NCBI Taxonomy" id="1428"/>
    <lineage>
        <taxon>Bacteria</taxon>
        <taxon>Bacillati</taxon>
        <taxon>Bacillota</taxon>
        <taxon>Bacilli</taxon>
        <taxon>Bacillales</taxon>
        <taxon>Bacillaceae</taxon>
        <taxon>Bacillus</taxon>
        <taxon>Bacillus cereus group</taxon>
    </lineage>
</organism>
<dbReference type="EMBL" id="CP009335">
    <property type="protein sequence ID" value="AJG76988.1"/>
    <property type="molecule type" value="Genomic_DNA"/>
</dbReference>
<gene>
    <name evidence="2" type="ORF">BF38_3386</name>
    <name evidence="3" type="ORF">FOC89_24635</name>
</gene>
<keyword evidence="1" id="KW-1133">Transmembrane helix</keyword>
<dbReference type="KEGG" id="btw:BF38_3386"/>
<evidence type="ECO:0000256" key="1">
    <source>
        <dbReference type="SAM" id="Phobius"/>
    </source>
</evidence>
<dbReference type="RefSeq" id="WP_000498599.1">
    <property type="nucleotide sequence ID" value="NZ_CP009335.1"/>
</dbReference>
<dbReference type="Proteomes" id="UP000031876">
    <property type="component" value="Chromosome"/>
</dbReference>
<evidence type="ECO:0000313" key="3">
    <source>
        <dbReference type="EMBL" id="QKH26997.1"/>
    </source>
</evidence>
<name>A0A0B5NXT5_BACTU</name>
<dbReference type="EMBL" id="CP053980">
    <property type="protein sequence ID" value="QKH26997.1"/>
    <property type="molecule type" value="Genomic_DNA"/>
</dbReference>
<evidence type="ECO:0000313" key="4">
    <source>
        <dbReference type="Proteomes" id="UP000031876"/>
    </source>
</evidence>
<reference evidence="3 5" key="2">
    <citation type="submission" date="2020-05" db="EMBL/GenBank/DDBJ databases">
        <title>FDA dAtabase for Regulatory Grade micrObial Sequences (FDA-ARGOS): Supporting development and validation of Infectious Disease Dx tests.</title>
        <authorList>
            <person name="Nelson B."/>
            <person name="Plummer A."/>
            <person name="Tallon L."/>
            <person name="Sadzewicz L."/>
            <person name="Zhao X."/>
            <person name="Vavikolanu K."/>
            <person name="Mehta A."/>
            <person name="Aluvathingal J."/>
            <person name="Nadendla S."/>
            <person name="Myers T."/>
            <person name="Yan Y."/>
            <person name="Sichtig H."/>
        </authorList>
    </citation>
    <scope>NUCLEOTIDE SEQUENCE [LARGE SCALE GENOMIC DNA]</scope>
    <source>
        <strain evidence="3 5">FDAARGOS_795</strain>
    </source>
</reference>